<feature type="region of interest" description="Disordered" evidence="1">
    <location>
        <begin position="1"/>
        <end position="20"/>
    </location>
</feature>
<reference evidence="3" key="1">
    <citation type="submission" date="2021-06" db="EMBL/GenBank/DDBJ databases">
        <authorList>
            <person name="Hodson N. C."/>
            <person name="Mongue J. A."/>
            <person name="Jaron S. K."/>
        </authorList>
    </citation>
    <scope>NUCLEOTIDE SEQUENCE</scope>
</reference>
<keyword evidence="4" id="KW-1185">Reference proteome</keyword>
<dbReference type="Proteomes" id="UP000708208">
    <property type="component" value="Unassembled WGS sequence"/>
</dbReference>
<protein>
    <recommendedName>
        <fullName evidence="2">Cyclin N-terminal domain-containing protein</fullName>
    </recommendedName>
</protein>
<name>A0A8J2JB98_9HEXA</name>
<feature type="domain" description="Cyclin N-terminal" evidence="2">
    <location>
        <begin position="56"/>
        <end position="189"/>
    </location>
</feature>
<proteinExistence type="predicted"/>
<dbReference type="GO" id="GO:0035861">
    <property type="term" value="C:site of double-strand break"/>
    <property type="evidence" value="ECO:0007669"/>
    <property type="project" value="TreeGrafter"/>
</dbReference>
<sequence>MLMSEESTSTCTSEDMSSNRAPSVASVESFLNHLAVPENQSMMDLQLQRMKAWNENILRTLTPDKGKSMTSDVVRLIFYMCEKFRVTDLVRYHAIEIHDRFMEALNKDVANITRDFSEARRKDYEEYLISKFALRVATCIQLASKTVGRVAAVTSKEIRSVLFRMGFDENCDSILRSELKVLKLISHNLNVLTPLEVVEFVLMLVGLEKSEYRKLYSLCVAIIDVVYLLKFDMYHCYRKKAAREKPHIVNLTDFHRKENDYFLLAGAITQCAMIIQCCNTSETNLKLSMLGSLTGIDVQEIASLSQCIANFLIDRPV</sequence>
<evidence type="ECO:0000259" key="2">
    <source>
        <dbReference type="Pfam" id="PF00134"/>
    </source>
</evidence>
<evidence type="ECO:0000256" key="1">
    <source>
        <dbReference type="SAM" id="MobiDB-lite"/>
    </source>
</evidence>
<dbReference type="InterPro" id="IPR006671">
    <property type="entry name" value="Cyclin_N"/>
</dbReference>
<evidence type="ECO:0000313" key="4">
    <source>
        <dbReference type="Proteomes" id="UP000708208"/>
    </source>
</evidence>
<organism evidence="3 4">
    <name type="scientific">Allacma fusca</name>
    <dbReference type="NCBI Taxonomy" id="39272"/>
    <lineage>
        <taxon>Eukaryota</taxon>
        <taxon>Metazoa</taxon>
        <taxon>Ecdysozoa</taxon>
        <taxon>Arthropoda</taxon>
        <taxon>Hexapoda</taxon>
        <taxon>Collembola</taxon>
        <taxon>Symphypleona</taxon>
        <taxon>Sminthuridae</taxon>
        <taxon>Allacma</taxon>
    </lineage>
</organism>
<dbReference type="PANTHER" id="PTHR21615">
    <property type="entry name" value="CYCLIN N-TERMINAL DOMAIN-CONTAINING PROTEIN 1"/>
    <property type="match status" value="1"/>
</dbReference>
<evidence type="ECO:0000313" key="3">
    <source>
        <dbReference type="EMBL" id="CAG7717351.1"/>
    </source>
</evidence>
<dbReference type="GO" id="GO:0007131">
    <property type="term" value="P:reciprocal meiotic recombination"/>
    <property type="evidence" value="ECO:0007669"/>
    <property type="project" value="TreeGrafter"/>
</dbReference>
<dbReference type="OrthoDB" id="9983043at2759"/>
<comment type="caution">
    <text evidence="3">The sequence shown here is derived from an EMBL/GenBank/DDBJ whole genome shotgun (WGS) entry which is preliminary data.</text>
</comment>
<dbReference type="PANTHER" id="PTHR21615:SF2">
    <property type="entry name" value="CYCLIN N-TERMINAL DOMAIN-CONTAINING PROTEIN 1"/>
    <property type="match status" value="1"/>
</dbReference>
<feature type="compositionally biased region" description="Low complexity" evidence="1">
    <location>
        <begin position="1"/>
        <end position="18"/>
    </location>
</feature>
<dbReference type="Pfam" id="PF00134">
    <property type="entry name" value="Cyclin_N"/>
    <property type="match status" value="1"/>
</dbReference>
<dbReference type="EMBL" id="CAJVCH010045123">
    <property type="protein sequence ID" value="CAG7717351.1"/>
    <property type="molecule type" value="Genomic_DNA"/>
</dbReference>
<accession>A0A8J2JB98</accession>
<dbReference type="AlphaFoldDB" id="A0A8J2JB98"/>
<gene>
    <name evidence="3" type="ORF">AFUS01_LOCUS6812</name>
</gene>